<gene>
    <name evidence="2" type="ORF">CEUTPL_LOCUS10806</name>
</gene>
<evidence type="ECO:0000256" key="1">
    <source>
        <dbReference type="SAM" id="MobiDB-lite"/>
    </source>
</evidence>
<evidence type="ECO:0000313" key="2">
    <source>
        <dbReference type="EMBL" id="CAG9770352.1"/>
    </source>
</evidence>
<organism evidence="2 3">
    <name type="scientific">Ceutorhynchus assimilis</name>
    <name type="common">cabbage seed weevil</name>
    <dbReference type="NCBI Taxonomy" id="467358"/>
    <lineage>
        <taxon>Eukaryota</taxon>
        <taxon>Metazoa</taxon>
        <taxon>Ecdysozoa</taxon>
        <taxon>Arthropoda</taxon>
        <taxon>Hexapoda</taxon>
        <taxon>Insecta</taxon>
        <taxon>Pterygota</taxon>
        <taxon>Neoptera</taxon>
        <taxon>Endopterygota</taxon>
        <taxon>Coleoptera</taxon>
        <taxon>Polyphaga</taxon>
        <taxon>Cucujiformia</taxon>
        <taxon>Curculionidae</taxon>
        <taxon>Ceutorhynchinae</taxon>
        <taxon>Ceutorhynchus</taxon>
    </lineage>
</organism>
<dbReference type="OrthoDB" id="6783117at2759"/>
<accession>A0A9N9MYV9</accession>
<evidence type="ECO:0000313" key="3">
    <source>
        <dbReference type="Proteomes" id="UP001152799"/>
    </source>
</evidence>
<protein>
    <submittedName>
        <fullName evidence="2">Uncharacterized protein</fullName>
    </submittedName>
</protein>
<feature type="compositionally biased region" description="Basic and acidic residues" evidence="1">
    <location>
        <begin position="98"/>
        <end position="109"/>
    </location>
</feature>
<feature type="region of interest" description="Disordered" evidence="1">
    <location>
        <begin position="94"/>
        <end position="118"/>
    </location>
</feature>
<name>A0A9N9MYV9_9CUCU</name>
<reference evidence="2" key="1">
    <citation type="submission" date="2022-01" db="EMBL/GenBank/DDBJ databases">
        <authorList>
            <person name="King R."/>
        </authorList>
    </citation>
    <scope>NUCLEOTIDE SEQUENCE</scope>
</reference>
<dbReference type="AlphaFoldDB" id="A0A9N9MYV9"/>
<dbReference type="Proteomes" id="UP001152799">
    <property type="component" value="Chromosome 6"/>
</dbReference>
<keyword evidence="3" id="KW-1185">Reference proteome</keyword>
<dbReference type="EMBL" id="OU892282">
    <property type="protein sequence ID" value="CAG9770352.1"/>
    <property type="molecule type" value="Genomic_DNA"/>
</dbReference>
<proteinExistence type="predicted"/>
<sequence>MSKNEQIKHKGKVRWTTEEYKEIVWCHFHILGKTGTANLKQSSELWQTRNPQPKHNLTANTMATQRRYILNNNKLTEAEIDEIKTEVTEIIKQATRMTNEEDRNKRRMETQTISQPRN</sequence>